<name>A0A5C2RP44_9APHY</name>
<evidence type="ECO:0000256" key="1">
    <source>
        <dbReference type="SAM" id="MobiDB-lite"/>
    </source>
</evidence>
<dbReference type="InterPro" id="IPR052058">
    <property type="entry name" value="Alcohol_O-acetyltransferase"/>
</dbReference>
<dbReference type="AlphaFoldDB" id="A0A5C2RP44"/>
<protein>
    <recommendedName>
        <fullName evidence="4">Alcohol acetyltransferase</fullName>
    </recommendedName>
</protein>
<dbReference type="GO" id="GO:0008080">
    <property type="term" value="F:N-acetyltransferase activity"/>
    <property type="evidence" value="ECO:0007669"/>
    <property type="project" value="TreeGrafter"/>
</dbReference>
<feature type="region of interest" description="Disordered" evidence="1">
    <location>
        <begin position="1"/>
        <end position="26"/>
    </location>
</feature>
<dbReference type="Proteomes" id="UP000313359">
    <property type="component" value="Unassembled WGS sequence"/>
</dbReference>
<reference evidence="2" key="1">
    <citation type="journal article" date="2018" name="Genome Biol. Evol.">
        <title>Genomics and development of Lentinus tigrinus, a white-rot wood-decaying mushroom with dimorphic fruiting bodies.</title>
        <authorList>
            <person name="Wu B."/>
            <person name="Xu Z."/>
            <person name="Knudson A."/>
            <person name="Carlson A."/>
            <person name="Chen N."/>
            <person name="Kovaka S."/>
            <person name="LaButti K."/>
            <person name="Lipzen A."/>
            <person name="Pennachio C."/>
            <person name="Riley R."/>
            <person name="Schakwitz W."/>
            <person name="Umezawa K."/>
            <person name="Ohm R.A."/>
            <person name="Grigoriev I.V."/>
            <person name="Nagy L.G."/>
            <person name="Gibbons J."/>
            <person name="Hibbett D."/>
        </authorList>
    </citation>
    <scope>NUCLEOTIDE SEQUENCE [LARGE SCALE GENOMIC DNA]</scope>
    <source>
        <strain evidence="2">ALCF2SS1-6</strain>
    </source>
</reference>
<dbReference type="EMBL" id="ML122323">
    <property type="protein sequence ID" value="RPD53388.1"/>
    <property type="molecule type" value="Genomic_DNA"/>
</dbReference>
<dbReference type="InterPro" id="IPR023213">
    <property type="entry name" value="CAT-like_dom_sf"/>
</dbReference>
<keyword evidence="3" id="KW-1185">Reference proteome</keyword>
<dbReference type="Gene3D" id="3.30.559.10">
    <property type="entry name" value="Chloramphenicol acetyltransferase-like domain"/>
    <property type="match status" value="1"/>
</dbReference>
<evidence type="ECO:0008006" key="4">
    <source>
        <dbReference type="Google" id="ProtNLM"/>
    </source>
</evidence>
<dbReference type="SUPFAM" id="SSF52777">
    <property type="entry name" value="CoA-dependent acyltransferases"/>
    <property type="match status" value="2"/>
</dbReference>
<evidence type="ECO:0000313" key="3">
    <source>
        <dbReference type="Proteomes" id="UP000313359"/>
    </source>
</evidence>
<sequence>MTATEKTAEHTPEDVAEKQGTGTTTSGRVLRTAGRFEHFFNARSRLNLLGYVVVCARYTHISGAPLSKPVLFAALEDVIRQNVALAARFVPSSSEGVWIALSRVDLNRVVNFVDQGSAELPKLIEEIFVQPSEFLEDMPQWRLVVLRDGMVLFAYDHTIGDGQSGLAFHHNLLASLRRVKLIGDPVLEHSGIVSSLPEDAKLTPALEDATDTTVPFTMMIREVSKLLFPFLDRKKGASWSGYPTQQPPTLVTHVRLLEYTPEQTSNLIKLSRDHKATLTSTIHTLSLIVLSRTIYAQPANHKYKHVRTYIPMSLRPLTKAPRSAICNHVSVHAVYHPLFRSPPATISKDTFPWEKASALTATLKRKFPGSAHAIGLFKYLNGKYDEYILGMVGKKRPGALELSNLGAFPEPPTKEGEEVEWHIQEMFFVQADATLGAALKVNPVGTAAGGLGISITWGKGAVDDEFAEEFVKAFDEGMRVLSQ</sequence>
<gene>
    <name evidence="2" type="ORF">L227DRAFT_557737</name>
</gene>
<dbReference type="PANTHER" id="PTHR28037:SF1">
    <property type="entry name" value="ALCOHOL O-ACETYLTRANSFERASE 1-RELATED"/>
    <property type="match status" value="1"/>
</dbReference>
<dbReference type="OrthoDB" id="2150604at2759"/>
<dbReference type="Pfam" id="PF07247">
    <property type="entry name" value="AATase"/>
    <property type="match status" value="1"/>
</dbReference>
<evidence type="ECO:0000313" key="2">
    <source>
        <dbReference type="EMBL" id="RPD53388.1"/>
    </source>
</evidence>
<proteinExistence type="predicted"/>
<dbReference type="STRING" id="1328759.A0A5C2RP44"/>
<dbReference type="PANTHER" id="PTHR28037">
    <property type="entry name" value="ALCOHOL O-ACETYLTRANSFERASE 1-RELATED"/>
    <property type="match status" value="1"/>
</dbReference>
<feature type="compositionally biased region" description="Basic and acidic residues" evidence="1">
    <location>
        <begin position="1"/>
        <end position="17"/>
    </location>
</feature>
<dbReference type="InterPro" id="IPR010828">
    <property type="entry name" value="Atf2/Sli1-like"/>
</dbReference>
<organism evidence="2 3">
    <name type="scientific">Lentinus tigrinus ALCF2SS1-6</name>
    <dbReference type="NCBI Taxonomy" id="1328759"/>
    <lineage>
        <taxon>Eukaryota</taxon>
        <taxon>Fungi</taxon>
        <taxon>Dikarya</taxon>
        <taxon>Basidiomycota</taxon>
        <taxon>Agaricomycotina</taxon>
        <taxon>Agaricomycetes</taxon>
        <taxon>Polyporales</taxon>
        <taxon>Polyporaceae</taxon>
        <taxon>Lentinus</taxon>
    </lineage>
</organism>
<accession>A0A5C2RP44</accession>